<name>A0A3N0GW11_9ACTN</name>
<evidence type="ECO:0000313" key="3">
    <source>
        <dbReference type="Proteomes" id="UP000279994"/>
    </source>
</evidence>
<dbReference type="Pfam" id="PF12697">
    <property type="entry name" value="Abhydrolase_6"/>
    <property type="match status" value="1"/>
</dbReference>
<dbReference type="InterPro" id="IPR000073">
    <property type="entry name" value="AB_hydrolase_1"/>
</dbReference>
<dbReference type="Gene3D" id="3.40.50.1820">
    <property type="entry name" value="alpha/beta hydrolase"/>
    <property type="match status" value="1"/>
</dbReference>
<dbReference type="RefSeq" id="WP_123221537.1">
    <property type="nucleotide sequence ID" value="NZ_RJSF01000007.1"/>
</dbReference>
<dbReference type="PANTHER" id="PTHR43194">
    <property type="entry name" value="HYDROLASE ALPHA/BETA FOLD FAMILY"/>
    <property type="match status" value="1"/>
</dbReference>
<organism evidence="2 3">
    <name type="scientific">Nocardioides pocheonensis</name>
    <dbReference type="NCBI Taxonomy" id="661485"/>
    <lineage>
        <taxon>Bacteria</taxon>
        <taxon>Bacillati</taxon>
        <taxon>Actinomycetota</taxon>
        <taxon>Actinomycetes</taxon>
        <taxon>Propionibacteriales</taxon>
        <taxon>Nocardioidaceae</taxon>
        <taxon>Nocardioides</taxon>
    </lineage>
</organism>
<reference evidence="2 3" key="1">
    <citation type="submission" date="2018-11" db="EMBL/GenBank/DDBJ databases">
        <authorList>
            <person name="Li F."/>
        </authorList>
    </citation>
    <scope>NUCLEOTIDE SEQUENCE [LARGE SCALE GENOMIC DNA]</scope>
    <source>
        <strain evidence="2 3">Gsoil 818</strain>
    </source>
</reference>
<evidence type="ECO:0000313" key="2">
    <source>
        <dbReference type="EMBL" id="RNM16645.1"/>
    </source>
</evidence>
<keyword evidence="2" id="KW-0378">Hydrolase</keyword>
<feature type="domain" description="AB hydrolase-1" evidence="1">
    <location>
        <begin position="22"/>
        <end position="254"/>
    </location>
</feature>
<proteinExistence type="predicted"/>
<dbReference type="AlphaFoldDB" id="A0A3N0GW11"/>
<keyword evidence="3" id="KW-1185">Reference proteome</keyword>
<dbReference type="PANTHER" id="PTHR43194:SF2">
    <property type="entry name" value="PEROXISOMAL MEMBRANE PROTEIN LPX1"/>
    <property type="match status" value="1"/>
</dbReference>
<dbReference type="OrthoDB" id="3294840at2"/>
<gene>
    <name evidence="2" type="ORF">EFL26_03690</name>
</gene>
<dbReference type="SUPFAM" id="SSF53474">
    <property type="entry name" value="alpha/beta-Hydrolases"/>
    <property type="match status" value="1"/>
</dbReference>
<accession>A0A3N0GW11</accession>
<dbReference type="Gene3D" id="1.10.210.20">
    <property type="match status" value="1"/>
</dbReference>
<comment type="caution">
    <text evidence="2">The sequence shown here is derived from an EMBL/GenBank/DDBJ whole genome shotgun (WGS) entry which is preliminary data.</text>
</comment>
<sequence length="264" mass="28557">MTTAPAPTRTGYDDLGTGAPTLLLLPGWCGDRDVFDTTAAHLARSRRVLVCDLRGHGGNAHQVDDFDSVQQVDDLVALLEETGVDRVVPVALSHAGWHGIELRRRLGPERVPGLVLLDWMVLGTPPGFTDALAGLQDADAWQDVRAALFGMWTDGVGSPAVHRYVDGMAGYGFDHWRRAGREIAASFATSGTPLEALARLDDPCPTLHLYAQPAGDDYLAAQQAEAAELSWFEVERLDACSHFPMLEVPGAVARHVERFVARLG</sequence>
<evidence type="ECO:0000259" key="1">
    <source>
        <dbReference type="Pfam" id="PF12697"/>
    </source>
</evidence>
<dbReference type="Proteomes" id="UP000279994">
    <property type="component" value="Unassembled WGS sequence"/>
</dbReference>
<dbReference type="InterPro" id="IPR029058">
    <property type="entry name" value="AB_hydrolase_fold"/>
</dbReference>
<dbReference type="EMBL" id="RJSF01000007">
    <property type="protein sequence ID" value="RNM16645.1"/>
    <property type="molecule type" value="Genomic_DNA"/>
</dbReference>
<dbReference type="GO" id="GO:0016787">
    <property type="term" value="F:hydrolase activity"/>
    <property type="evidence" value="ECO:0007669"/>
    <property type="project" value="UniProtKB-KW"/>
</dbReference>
<dbReference type="InterPro" id="IPR050228">
    <property type="entry name" value="Carboxylesterase_BioH"/>
</dbReference>
<protein>
    <submittedName>
        <fullName evidence="2">Alpha/beta hydrolase</fullName>
    </submittedName>
</protein>